<reference evidence="1 2" key="2">
    <citation type="journal article" date="2016" name="Int. J. Syst. Evol. Microbiol.">
        <title>Lutibacter profundi sp. nov., isolated from a deep-sea hydrothermal system on the Arctic Mid-Ocean Ridge and emended description of the genus Lutibacter.</title>
        <authorList>
            <person name="Le Moine Bauer S."/>
            <person name="Roalkvam I."/>
            <person name="Steen I.H."/>
            <person name="Dahle H."/>
        </authorList>
    </citation>
    <scope>NUCLEOTIDE SEQUENCE [LARGE SCALE GENOMIC DNA]</scope>
    <source>
        <strain evidence="1 2">LP1</strain>
    </source>
</reference>
<dbReference type="RefSeq" id="WP_068205821.1">
    <property type="nucleotide sequence ID" value="NZ_CP013355.1"/>
</dbReference>
<dbReference type="OrthoDB" id="190848at2"/>
<organism evidence="1 2">
    <name type="scientific">Lutibacter profundi</name>
    <dbReference type="NCBI Taxonomy" id="1622118"/>
    <lineage>
        <taxon>Bacteria</taxon>
        <taxon>Pseudomonadati</taxon>
        <taxon>Bacteroidota</taxon>
        <taxon>Flavobacteriia</taxon>
        <taxon>Flavobacteriales</taxon>
        <taxon>Flavobacteriaceae</taxon>
        <taxon>Lutibacter</taxon>
    </lineage>
</organism>
<sequence length="276" mass="33411">MEKDKIKLLTTKLYTEKYELVTSFDFKDISHIRHKKNRDIKEELNPKYIYKYFNNEKHNLESLAKNYFYLSHPKDFNDPFDCLNNLPYSKLSSDVNSMGVCCFSQIRNISPMWGNYANNYKGFCLKIDTEKLKNKNRNIFFSKVIYEKNIQNLINFESLNKIKDELKKSNDFSDKDKRHILEVVKFFYRTSIKYKNWSYEKEYRFISPSIINNERNLKFNINCIEEIYIGYKMKLEKPEFYRKLTNILKGKYKHVKIFIVKPDTVDLKLNFLPIKQ</sequence>
<evidence type="ECO:0000313" key="2">
    <source>
        <dbReference type="Proteomes" id="UP000059672"/>
    </source>
</evidence>
<dbReference type="InterPro" id="IPR021352">
    <property type="entry name" value="DUF2971"/>
</dbReference>
<dbReference type="PATRIC" id="fig|1622118.3.peg.413"/>
<dbReference type="EMBL" id="CP013355">
    <property type="protein sequence ID" value="AMC10099.1"/>
    <property type="molecule type" value="Genomic_DNA"/>
</dbReference>
<gene>
    <name evidence="1" type="ORF">Lupro_02025</name>
</gene>
<dbReference type="STRING" id="1622118.Lupro_02025"/>
<keyword evidence="2" id="KW-1185">Reference proteome</keyword>
<dbReference type="Proteomes" id="UP000059672">
    <property type="component" value="Chromosome"/>
</dbReference>
<dbReference type="AlphaFoldDB" id="A0A0X8G4W6"/>
<proteinExistence type="predicted"/>
<dbReference type="Pfam" id="PF11185">
    <property type="entry name" value="DUF2971"/>
    <property type="match status" value="1"/>
</dbReference>
<evidence type="ECO:0000313" key="1">
    <source>
        <dbReference type="EMBL" id="AMC10099.1"/>
    </source>
</evidence>
<name>A0A0X8G4W6_9FLAO</name>
<evidence type="ECO:0008006" key="3">
    <source>
        <dbReference type="Google" id="ProtNLM"/>
    </source>
</evidence>
<reference evidence="2" key="1">
    <citation type="submission" date="2015-12" db="EMBL/GenBank/DDBJ databases">
        <title>Complete genome sequence of Lutibacter profundus strain LP1.</title>
        <authorList>
            <person name="Wissuwa J."/>
            <person name="Le Moine Bauer S."/>
            <person name="Stokke R."/>
            <person name="Dahle H."/>
            <person name="Steen I.H."/>
        </authorList>
    </citation>
    <scope>NUCLEOTIDE SEQUENCE [LARGE SCALE GENOMIC DNA]</scope>
    <source>
        <strain evidence="2">LP1</strain>
    </source>
</reference>
<protein>
    <recommendedName>
        <fullName evidence="3">DUF2971 domain-containing protein</fullName>
    </recommendedName>
</protein>
<accession>A0A0X8G4W6</accession>
<dbReference type="KEGG" id="lut:Lupro_02025"/>